<name>A0A8S2HH59_9BILA</name>
<evidence type="ECO:0000313" key="4">
    <source>
        <dbReference type="Proteomes" id="UP000682733"/>
    </source>
</evidence>
<organism evidence="3 4">
    <name type="scientific">Didymodactylos carnosus</name>
    <dbReference type="NCBI Taxonomy" id="1234261"/>
    <lineage>
        <taxon>Eukaryota</taxon>
        <taxon>Metazoa</taxon>
        <taxon>Spiralia</taxon>
        <taxon>Gnathifera</taxon>
        <taxon>Rotifera</taxon>
        <taxon>Eurotatoria</taxon>
        <taxon>Bdelloidea</taxon>
        <taxon>Philodinida</taxon>
        <taxon>Philodinidae</taxon>
        <taxon>Didymodactylos</taxon>
    </lineage>
</organism>
<dbReference type="EMBL" id="CAJOBA010002367">
    <property type="protein sequence ID" value="CAF3641938.1"/>
    <property type="molecule type" value="Genomic_DNA"/>
</dbReference>
<reference evidence="3" key="1">
    <citation type="submission" date="2021-02" db="EMBL/GenBank/DDBJ databases">
        <authorList>
            <person name="Nowell W R."/>
        </authorList>
    </citation>
    <scope>NUCLEOTIDE SEQUENCE</scope>
</reference>
<feature type="region of interest" description="Disordered" evidence="1">
    <location>
        <begin position="57"/>
        <end position="92"/>
    </location>
</feature>
<protein>
    <submittedName>
        <fullName evidence="3">Uncharacterized protein</fullName>
    </submittedName>
</protein>
<evidence type="ECO:0000313" key="2">
    <source>
        <dbReference type="EMBL" id="CAF0856887.1"/>
    </source>
</evidence>
<comment type="caution">
    <text evidence="3">The sequence shown here is derived from an EMBL/GenBank/DDBJ whole genome shotgun (WGS) entry which is preliminary data.</text>
</comment>
<evidence type="ECO:0000256" key="1">
    <source>
        <dbReference type="SAM" id="MobiDB-lite"/>
    </source>
</evidence>
<dbReference type="Proteomes" id="UP000682733">
    <property type="component" value="Unassembled WGS sequence"/>
</dbReference>
<sequence>MFGPQLLGGSLGGGFGQPQWGSAGGFPSTFGGGFNQGGFSQMGGGFGLPFSGFNQGTFGGGIGGMPRETTKTTWNQMNNEGENTQLPFEQKR</sequence>
<dbReference type="AlphaFoldDB" id="A0A8S2HH59"/>
<accession>A0A8S2HH59</accession>
<dbReference type="EMBL" id="CAJNOK010002367">
    <property type="protein sequence ID" value="CAF0856887.1"/>
    <property type="molecule type" value="Genomic_DNA"/>
</dbReference>
<dbReference type="Proteomes" id="UP000677228">
    <property type="component" value="Unassembled WGS sequence"/>
</dbReference>
<evidence type="ECO:0000313" key="3">
    <source>
        <dbReference type="EMBL" id="CAF3641938.1"/>
    </source>
</evidence>
<feature type="region of interest" description="Disordered" evidence="1">
    <location>
        <begin position="1"/>
        <end position="38"/>
    </location>
</feature>
<gene>
    <name evidence="2" type="ORF">OVA965_LOCUS7433</name>
    <name evidence="3" type="ORF">TMI583_LOCUS7428</name>
</gene>
<proteinExistence type="predicted"/>
<feature type="compositionally biased region" description="Polar residues" evidence="1">
    <location>
        <begin position="71"/>
        <end position="92"/>
    </location>
</feature>